<protein>
    <submittedName>
        <fullName evidence="1">Uncharacterized protein</fullName>
    </submittedName>
</protein>
<dbReference type="EMBL" id="JAMZNK010000073">
    <property type="protein sequence ID" value="MDA6072651.1"/>
    <property type="molecule type" value="Genomic_DNA"/>
</dbReference>
<keyword evidence="2" id="KW-1185">Reference proteome</keyword>
<name>A0ABT4WJD7_9FLAO</name>
<organism evidence="1 2">
    <name type="scientific">Flavobacterium azizsancarii</name>
    <dbReference type="NCBI Taxonomy" id="2961580"/>
    <lineage>
        <taxon>Bacteria</taxon>
        <taxon>Pseudomonadati</taxon>
        <taxon>Bacteroidota</taxon>
        <taxon>Flavobacteriia</taxon>
        <taxon>Flavobacteriales</taxon>
        <taxon>Flavobacteriaceae</taxon>
        <taxon>Flavobacterium</taxon>
    </lineage>
</organism>
<dbReference type="RefSeq" id="WP_271338609.1">
    <property type="nucleotide sequence ID" value="NZ_JAMZNK010000073.1"/>
</dbReference>
<dbReference type="Proteomes" id="UP001212170">
    <property type="component" value="Unassembled WGS sequence"/>
</dbReference>
<proteinExistence type="predicted"/>
<evidence type="ECO:0000313" key="1">
    <source>
        <dbReference type="EMBL" id="MDA6072651.1"/>
    </source>
</evidence>
<reference evidence="1 2" key="1">
    <citation type="journal article" date="2023" name="Chemosphere">
        <title>Whole genome analysis of Flavobacterium aziz-sancarii sp. nov., isolated from Ardley Island (Antarctica), revealed a rich resistome and bioremediation potential.</title>
        <authorList>
            <person name="Otur C."/>
            <person name="Okay S."/>
            <person name="Kurt-Kizildogan A."/>
        </authorList>
    </citation>
    <scope>NUCLEOTIDE SEQUENCE [LARGE SCALE GENOMIC DNA]</scope>
    <source>
        <strain evidence="1 2">AC</strain>
    </source>
</reference>
<accession>A0ABT4WJD7</accession>
<gene>
    <name evidence="1" type="ORF">NJT12_23805</name>
</gene>
<comment type="caution">
    <text evidence="1">The sequence shown here is derived from an EMBL/GenBank/DDBJ whole genome shotgun (WGS) entry which is preliminary data.</text>
</comment>
<evidence type="ECO:0000313" key="2">
    <source>
        <dbReference type="Proteomes" id="UP001212170"/>
    </source>
</evidence>
<sequence>MRNLKYNFEYFCFPIWIEQDNENPIYENISLDSLPISNHLKNEIKELENIYQSKYNDNSPPDSYEFDLIEEIIYINRVILSGKLPNEEIRNYYNLIFDFDYWNKRYNELLSKYAKTDKT</sequence>